<feature type="region of interest" description="Disordered" evidence="8">
    <location>
        <begin position="159"/>
        <end position="190"/>
    </location>
</feature>
<evidence type="ECO:0000256" key="1">
    <source>
        <dbReference type="ARBA" id="ARBA00004123"/>
    </source>
</evidence>
<feature type="domain" description="AP2/ERF" evidence="9">
    <location>
        <begin position="42"/>
        <end position="100"/>
    </location>
</feature>
<keyword evidence="3" id="KW-0238">DNA-binding</keyword>
<protein>
    <recommendedName>
        <fullName evidence="9">AP2/ERF domain-containing protein</fullName>
    </recommendedName>
</protein>
<evidence type="ECO:0000256" key="3">
    <source>
        <dbReference type="ARBA" id="ARBA00023125"/>
    </source>
</evidence>
<keyword evidence="6" id="KW-0539">Nucleus</keyword>
<dbReference type="SMART" id="SM00380">
    <property type="entry name" value="AP2"/>
    <property type="match status" value="1"/>
</dbReference>
<dbReference type="InterPro" id="IPR036955">
    <property type="entry name" value="AP2/ERF_dom_sf"/>
</dbReference>
<evidence type="ECO:0000256" key="6">
    <source>
        <dbReference type="ARBA" id="ARBA00023242"/>
    </source>
</evidence>
<dbReference type="GO" id="GO:0005634">
    <property type="term" value="C:nucleus"/>
    <property type="evidence" value="ECO:0007669"/>
    <property type="project" value="UniProtKB-SubCell"/>
</dbReference>
<dbReference type="PRINTS" id="PR00367">
    <property type="entry name" value="ETHRSPELEMNT"/>
</dbReference>
<dbReference type="InterPro" id="IPR001471">
    <property type="entry name" value="AP2/ERF_dom"/>
</dbReference>
<gene>
    <name evidence="10" type="ORF">RND81_06G161700</name>
</gene>
<evidence type="ECO:0000259" key="9">
    <source>
        <dbReference type="PROSITE" id="PS51032"/>
    </source>
</evidence>
<evidence type="ECO:0000256" key="2">
    <source>
        <dbReference type="ARBA" id="ARBA00023015"/>
    </source>
</evidence>
<comment type="subcellular location">
    <subcellularLocation>
        <location evidence="1">Nucleus</location>
    </subcellularLocation>
</comment>
<dbReference type="SUPFAM" id="SSF54171">
    <property type="entry name" value="DNA-binding domain"/>
    <property type="match status" value="1"/>
</dbReference>
<dbReference type="Proteomes" id="UP001443914">
    <property type="component" value="Unassembled WGS sequence"/>
</dbReference>
<feature type="region of interest" description="Disordered" evidence="8">
    <location>
        <begin position="1"/>
        <end position="40"/>
    </location>
</feature>
<sequence>MAPYDPETPTSSGSASDEAELEAALLSNNKNKTRQTDTKHPVYRGVRKRAWGKWVSEIREPRKKSRIWLGTFATPEMAARAHDVAALSIKGSSAAVLNFPDLASILPRPLSNSPRDVQVAATKAAAMDFSPAKVATAAAGTAISSPSNFTTTSSCYNNDVAPSSPSTPSPSPSLSSSLSSTSLSESTATISPEEDQFLGEIVQLPTLQDESIMYDSGEFVEGPWLMYGFDSDPLISSWVNGNNSELEGYFGEQILSHSTTTTTIASCFDALLWHHH</sequence>
<name>A0AAW1KBP5_SAPOF</name>
<keyword evidence="5" id="KW-0804">Transcription</keyword>
<evidence type="ECO:0000256" key="8">
    <source>
        <dbReference type="SAM" id="MobiDB-lite"/>
    </source>
</evidence>
<evidence type="ECO:0000256" key="7">
    <source>
        <dbReference type="ARBA" id="ARBA00024343"/>
    </source>
</evidence>
<dbReference type="PANTHER" id="PTHR31985">
    <property type="entry name" value="ETHYLENE-RESPONSIVE TRANSCRIPTION FACTOR ERF042-RELATED"/>
    <property type="match status" value="1"/>
</dbReference>
<dbReference type="Gene3D" id="3.30.730.10">
    <property type="entry name" value="AP2/ERF domain"/>
    <property type="match status" value="1"/>
</dbReference>
<dbReference type="InterPro" id="IPR051032">
    <property type="entry name" value="AP2/ERF_TF_ERF_subfamily"/>
</dbReference>
<dbReference type="EMBL" id="JBDFQZ010000006">
    <property type="protein sequence ID" value="KAK9715392.1"/>
    <property type="molecule type" value="Genomic_DNA"/>
</dbReference>
<feature type="compositionally biased region" description="Low complexity" evidence="8">
    <location>
        <begin position="11"/>
        <end position="27"/>
    </location>
</feature>
<evidence type="ECO:0000313" key="10">
    <source>
        <dbReference type="EMBL" id="KAK9715392.1"/>
    </source>
</evidence>
<evidence type="ECO:0000256" key="5">
    <source>
        <dbReference type="ARBA" id="ARBA00023163"/>
    </source>
</evidence>
<dbReference type="PROSITE" id="PS51032">
    <property type="entry name" value="AP2_ERF"/>
    <property type="match status" value="1"/>
</dbReference>
<keyword evidence="4" id="KW-0010">Activator</keyword>
<comment type="similarity">
    <text evidence="7">Belongs to the AP2/ERF transcription factor family. ERF subfamily.</text>
</comment>
<keyword evidence="11" id="KW-1185">Reference proteome</keyword>
<accession>A0AAW1KBP5</accession>
<dbReference type="FunFam" id="3.30.730.10:FF:000001">
    <property type="entry name" value="Ethylene-responsive transcription factor 2"/>
    <property type="match status" value="1"/>
</dbReference>
<feature type="compositionally biased region" description="Low complexity" evidence="8">
    <location>
        <begin position="172"/>
        <end position="187"/>
    </location>
</feature>
<dbReference type="PANTHER" id="PTHR31985:SF295">
    <property type="entry name" value="ETHYLENE-RESPONSIVE TRANSCRIPTION FACTOR ERF043-LIKE"/>
    <property type="match status" value="1"/>
</dbReference>
<dbReference type="GO" id="GO:0003700">
    <property type="term" value="F:DNA-binding transcription factor activity"/>
    <property type="evidence" value="ECO:0007669"/>
    <property type="project" value="InterPro"/>
</dbReference>
<reference evidence="10" key="1">
    <citation type="submission" date="2024-03" db="EMBL/GenBank/DDBJ databases">
        <title>WGS assembly of Saponaria officinalis var. Norfolk2.</title>
        <authorList>
            <person name="Jenkins J."/>
            <person name="Shu S."/>
            <person name="Grimwood J."/>
            <person name="Barry K."/>
            <person name="Goodstein D."/>
            <person name="Schmutz J."/>
            <person name="Leebens-Mack J."/>
            <person name="Osbourn A."/>
        </authorList>
    </citation>
    <scope>NUCLEOTIDE SEQUENCE [LARGE SCALE GENOMIC DNA]</scope>
    <source>
        <strain evidence="10">JIC</strain>
    </source>
</reference>
<dbReference type="CDD" id="cd00018">
    <property type="entry name" value="AP2"/>
    <property type="match status" value="1"/>
</dbReference>
<evidence type="ECO:0000256" key="4">
    <source>
        <dbReference type="ARBA" id="ARBA00023159"/>
    </source>
</evidence>
<proteinExistence type="inferred from homology"/>
<evidence type="ECO:0000313" key="11">
    <source>
        <dbReference type="Proteomes" id="UP001443914"/>
    </source>
</evidence>
<dbReference type="AlphaFoldDB" id="A0AAW1KBP5"/>
<dbReference type="GO" id="GO:0003677">
    <property type="term" value="F:DNA binding"/>
    <property type="evidence" value="ECO:0007669"/>
    <property type="project" value="UniProtKB-KW"/>
</dbReference>
<dbReference type="Pfam" id="PF00847">
    <property type="entry name" value="AP2"/>
    <property type="match status" value="1"/>
</dbReference>
<keyword evidence="2" id="KW-0805">Transcription regulation</keyword>
<comment type="caution">
    <text evidence="10">The sequence shown here is derived from an EMBL/GenBank/DDBJ whole genome shotgun (WGS) entry which is preliminary data.</text>
</comment>
<dbReference type="InterPro" id="IPR016177">
    <property type="entry name" value="DNA-bd_dom_sf"/>
</dbReference>
<organism evidence="10 11">
    <name type="scientific">Saponaria officinalis</name>
    <name type="common">Common soapwort</name>
    <name type="synonym">Lychnis saponaria</name>
    <dbReference type="NCBI Taxonomy" id="3572"/>
    <lineage>
        <taxon>Eukaryota</taxon>
        <taxon>Viridiplantae</taxon>
        <taxon>Streptophyta</taxon>
        <taxon>Embryophyta</taxon>
        <taxon>Tracheophyta</taxon>
        <taxon>Spermatophyta</taxon>
        <taxon>Magnoliopsida</taxon>
        <taxon>eudicotyledons</taxon>
        <taxon>Gunneridae</taxon>
        <taxon>Pentapetalae</taxon>
        <taxon>Caryophyllales</taxon>
        <taxon>Caryophyllaceae</taxon>
        <taxon>Caryophylleae</taxon>
        <taxon>Saponaria</taxon>
    </lineage>
</organism>